<dbReference type="SMART" id="SM00406">
    <property type="entry name" value="IGv"/>
    <property type="match status" value="1"/>
</dbReference>
<evidence type="ECO:0000256" key="1">
    <source>
        <dbReference type="ARBA" id="ARBA00022729"/>
    </source>
</evidence>
<evidence type="ECO:0000256" key="2">
    <source>
        <dbReference type="ARBA" id="ARBA00022859"/>
    </source>
</evidence>
<reference evidence="5 6" key="1">
    <citation type="submission" date="2021-06" db="EMBL/GenBank/DDBJ databases">
        <title>Chromosome-level genome assembly of the red-tail catfish (Hemibagrus wyckioides).</title>
        <authorList>
            <person name="Shao F."/>
        </authorList>
    </citation>
    <scope>NUCLEOTIDE SEQUENCE [LARGE SCALE GENOMIC DNA]</scope>
    <source>
        <strain evidence="5">EC202008001</strain>
        <tissue evidence="5">Blood</tissue>
    </source>
</reference>
<dbReference type="AlphaFoldDB" id="A0A9D3SLK2"/>
<keyword evidence="1 3" id="KW-0732">Signal</keyword>
<dbReference type="InterPro" id="IPR007110">
    <property type="entry name" value="Ig-like_dom"/>
</dbReference>
<accession>A0A9D3SLK2</accession>
<dbReference type="OrthoDB" id="8947657at2759"/>
<keyword evidence="6" id="KW-1185">Reference proteome</keyword>
<organism evidence="5 6">
    <name type="scientific">Hemibagrus wyckioides</name>
    <dbReference type="NCBI Taxonomy" id="337641"/>
    <lineage>
        <taxon>Eukaryota</taxon>
        <taxon>Metazoa</taxon>
        <taxon>Chordata</taxon>
        <taxon>Craniata</taxon>
        <taxon>Vertebrata</taxon>
        <taxon>Euteleostomi</taxon>
        <taxon>Actinopterygii</taxon>
        <taxon>Neopterygii</taxon>
        <taxon>Teleostei</taxon>
        <taxon>Ostariophysi</taxon>
        <taxon>Siluriformes</taxon>
        <taxon>Bagridae</taxon>
        <taxon>Hemibagrus</taxon>
    </lineage>
</organism>
<dbReference type="InterPro" id="IPR050413">
    <property type="entry name" value="TCR_beta_variable"/>
</dbReference>
<dbReference type="Proteomes" id="UP000824219">
    <property type="component" value="Linkage Group LG09"/>
</dbReference>
<dbReference type="SUPFAM" id="SSF48726">
    <property type="entry name" value="Immunoglobulin"/>
    <property type="match status" value="1"/>
</dbReference>
<sequence>MAKTIVSSIILISLKATVISSLNIQQSPQHLLIKPEESQAKLSCRHGDSNYFNMYWYQQKTVSDSIELIGMLRYQNPTPEEKFKTRFNISGHATGDAYLLISSLTPEDSAVYFCAASKHSHTLSLSV</sequence>
<dbReference type="GO" id="GO:0007166">
    <property type="term" value="P:cell surface receptor signaling pathway"/>
    <property type="evidence" value="ECO:0007669"/>
    <property type="project" value="TreeGrafter"/>
</dbReference>
<dbReference type="PROSITE" id="PS50835">
    <property type="entry name" value="IG_LIKE"/>
    <property type="match status" value="1"/>
</dbReference>
<dbReference type="SMART" id="SM00409">
    <property type="entry name" value="IG"/>
    <property type="match status" value="1"/>
</dbReference>
<evidence type="ECO:0000259" key="4">
    <source>
        <dbReference type="PROSITE" id="PS50835"/>
    </source>
</evidence>
<dbReference type="Gene3D" id="2.60.40.10">
    <property type="entry name" value="Immunoglobulins"/>
    <property type="match status" value="1"/>
</dbReference>
<dbReference type="InterPro" id="IPR013783">
    <property type="entry name" value="Ig-like_fold"/>
</dbReference>
<proteinExistence type="predicted"/>
<comment type="caution">
    <text evidence="5">The sequence shown here is derived from an EMBL/GenBank/DDBJ whole genome shotgun (WGS) entry which is preliminary data.</text>
</comment>
<dbReference type="PANTHER" id="PTHR23268">
    <property type="entry name" value="T-CELL RECEPTOR BETA CHAIN"/>
    <property type="match status" value="1"/>
</dbReference>
<protein>
    <recommendedName>
        <fullName evidence="4">Ig-like domain-containing protein</fullName>
    </recommendedName>
</protein>
<dbReference type="PANTHER" id="PTHR23268:SF124">
    <property type="entry name" value="IG-LIKE DOMAIN-CONTAINING PROTEIN"/>
    <property type="match status" value="1"/>
</dbReference>
<dbReference type="GO" id="GO:0005886">
    <property type="term" value="C:plasma membrane"/>
    <property type="evidence" value="ECO:0007669"/>
    <property type="project" value="TreeGrafter"/>
</dbReference>
<dbReference type="InterPro" id="IPR003599">
    <property type="entry name" value="Ig_sub"/>
</dbReference>
<dbReference type="InterPro" id="IPR036179">
    <property type="entry name" value="Ig-like_dom_sf"/>
</dbReference>
<feature type="domain" description="Ig-like" evidence="4">
    <location>
        <begin position="28"/>
        <end position="124"/>
    </location>
</feature>
<dbReference type="EMBL" id="JAHKSW010000009">
    <property type="protein sequence ID" value="KAG7328537.1"/>
    <property type="molecule type" value="Genomic_DNA"/>
</dbReference>
<dbReference type="InterPro" id="IPR013106">
    <property type="entry name" value="Ig_V-set"/>
</dbReference>
<evidence type="ECO:0000313" key="6">
    <source>
        <dbReference type="Proteomes" id="UP000824219"/>
    </source>
</evidence>
<feature type="chain" id="PRO_5038669986" description="Ig-like domain-containing protein" evidence="3">
    <location>
        <begin position="22"/>
        <end position="127"/>
    </location>
</feature>
<dbReference type="Pfam" id="PF07686">
    <property type="entry name" value="V-set"/>
    <property type="match status" value="1"/>
</dbReference>
<keyword evidence="2" id="KW-0391">Immunity</keyword>
<dbReference type="GO" id="GO:0002376">
    <property type="term" value="P:immune system process"/>
    <property type="evidence" value="ECO:0007669"/>
    <property type="project" value="UniProtKB-KW"/>
</dbReference>
<feature type="signal peptide" evidence="3">
    <location>
        <begin position="1"/>
        <end position="21"/>
    </location>
</feature>
<evidence type="ECO:0000313" key="5">
    <source>
        <dbReference type="EMBL" id="KAG7328537.1"/>
    </source>
</evidence>
<gene>
    <name evidence="5" type="ORF">KOW79_008481</name>
</gene>
<evidence type="ECO:0000256" key="3">
    <source>
        <dbReference type="SAM" id="SignalP"/>
    </source>
</evidence>
<name>A0A9D3SLK2_9TELE</name>